<dbReference type="RefSeq" id="WP_289825884.1">
    <property type="nucleotide sequence ID" value="NZ_JAUEIE010000012.1"/>
</dbReference>
<reference evidence="2" key="1">
    <citation type="submission" date="2023-06" db="EMBL/GenBank/DDBJ databases">
        <authorList>
            <person name="Zeman M."/>
            <person name="Kubasova T."/>
            <person name="Jahodarova E."/>
            <person name="Nykrynova M."/>
            <person name="Rychlik I."/>
        </authorList>
    </citation>
    <scope>NUCLEOTIDE SEQUENCE</scope>
    <source>
        <strain evidence="2">ET15</strain>
        <strain evidence="1">ET37</strain>
    </source>
</reference>
<comment type="caution">
    <text evidence="2">The sequence shown here is derived from an EMBL/GenBank/DDBJ whole genome shotgun (WGS) entry which is preliminary data.</text>
</comment>
<evidence type="ECO:0000313" key="1">
    <source>
        <dbReference type="EMBL" id="MDN0023453.1"/>
    </source>
</evidence>
<dbReference type="Gene3D" id="1.10.150.280">
    <property type="entry name" value="AF1531-like domain"/>
    <property type="match status" value="1"/>
</dbReference>
<dbReference type="GO" id="GO:0015628">
    <property type="term" value="P:protein secretion by the type II secretion system"/>
    <property type="evidence" value="ECO:0007669"/>
    <property type="project" value="TreeGrafter"/>
</dbReference>
<dbReference type="InterPro" id="IPR051675">
    <property type="entry name" value="Endo/Exo/Phosphatase_dom_1"/>
</dbReference>
<keyword evidence="3" id="KW-1185">Reference proteome</keyword>
<protein>
    <submittedName>
        <fullName evidence="2">Helix-hairpin-helix domain-containing protein</fullName>
    </submittedName>
</protein>
<dbReference type="InterPro" id="IPR010994">
    <property type="entry name" value="RuvA_2-like"/>
</dbReference>
<reference evidence="2" key="2">
    <citation type="submission" date="2023-08" db="EMBL/GenBank/DDBJ databases">
        <title>Identification and characterization of horizontal gene transfer across gut microbiota members of farm animals based on homology search.</title>
        <authorList>
            <person name="Schwarzerova J."/>
            <person name="Nykrynova M."/>
            <person name="Jureckova K."/>
            <person name="Cejkova D."/>
            <person name="Rychlik I."/>
        </authorList>
    </citation>
    <scope>NUCLEOTIDE SEQUENCE</scope>
    <source>
        <strain evidence="2">ET15</strain>
        <strain evidence="1">ET37</strain>
    </source>
</reference>
<dbReference type="SUPFAM" id="SSF47781">
    <property type="entry name" value="RuvA domain 2-like"/>
    <property type="match status" value="3"/>
</dbReference>
<accession>A0AAW7JKE0</accession>
<dbReference type="Gene3D" id="1.10.150.320">
    <property type="entry name" value="Photosystem II 12 kDa extrinsic protein"/>
    <property type="match status" value="1"/>
</dbReference>
<dbReference type="AlphaFoldDB" id="A0AAW7JKE0"/>
<dbReference type="PANTHER" id="PTHR21180">
    <property type="entry name" value="ENDONUCLEASE/EXONUCLEASE/PHOSPHATASE FAMILY DOMAIN-CONTAINING PROTEIN 1"/>
    <property type="match status" value="1"/>
</dbReference>
<dbReference type="EMBL" id="JAUEIE010000012">
    <property type="protein sequence ID" value="MDN0023453.1"/>
    <property type="molecule type" value="Genomic_DNA"/>
</dbReference>
<evidence type="ECO:0000313" key="3">
    <source>
        <dbReference type="Proteomes" id="UP001167831"/>
    </source>
</evidence>
<organism evidence="2 4">
    <name type="scientific">Leyella lascolaii</name>
    <dbReference type="NCBI Taxonomy" id="1776379"/>
    <lineage>
        <taxon>Bacteria</taxon>
        <taxon>Pseudomonadati</taxon>
        <taxon>Bacteroidota</taxon>
        <taxon>Bacteroidia</taxon>
        <taxon>Bacteroidales</taxon>
        <taxon>Prevotellaceae</taxon>
        <taxon>Leyella</taxon>
    </lineage>
</organism>
<gene>
    <name evidence="1" type="ORF">QVN81_10545</name>
    <name evidence="2" type="ORF">QVN84_09295</name>
</gene>
<proteinExistence type="predicted"/>
<name>A0AAW7JKE0_9BACT</name>
<dbReference type="Proteomes" id="UP001167831">
    <property type="component" value="Unassembled WGS sequence"/>
</dbReference>
<dbReference type="PANTHER" id="PTHR21180:SF32">
    <property type="entry name" value="ENDONUCLEASE_EXONUCLEASE_PHOSPHATASE FAMILY DOMAIN-CONTAINING PROTEIN 1"/>
    <property type="match status" value="1"/>
</dbReference>
<evidence type="ECO:0000313" key="4">
    <source>
        <dbReference type="Proteomes" id="UP001168478"/>
    </source>
</evidence>
<dbReference type="GO" id="GO:0015627">
    <property type="term" value="C:type II protein secretion system complex"/>
    <property type="evidence" value="ECO:0007669"/>
    <property type="project" value="TreeGrafter"/>
</dbReference>
<dbReference type="EMBL" id="JAUEIF010000008">
    <property type="protein sequence ID" value="MDN0025709.1"/>
    <property type="molecule type" value="Genomic_DNA"/>
</dbReference>
<dbReference type="Pfam" id="PF12836">
    <property type="entry name" value="HHH_3"/>
    <property type="match status" value="2"/>
</dbReference>
<dbReference type="Proteomes" id="UP001168478">
    <property type="component" value="Unassembled WGS sequence"/>
</dbReference>
<evidence type="ECO:0000313" key="2">
    <source>
        <dbReference type="EMBL" id="MDN0025709.1"/>
    </source>
</evidence>
<sequence>MIKEFFYFPKSDRRAMIFLLAVVVLSAVVVGIMDKGGMSSQLARTDSLTADSSIRKAAVRRGVQYIYNVETGRRKLSAFDPNTADSTLLLSLGLQPWQVRSIYRYRAKGGIYRQPSDFARLYGLTVKQYKELLPYIRISDEYKPAAEVYGRTDAVRSGRDTLRYPVKLQPGQYVTLDDADTASLRKVPGIGRYYASRIVRYRNDLGGYVSVAQLSEIEGIPEAALSYFRVTGGAVRKLNLNRLTLNELKHHPYINFYQARRIIDYRRLKGPLHSIDDLRLLKDFSQRDIERLRPYVEF</sequence>